<evidence type="ECO:0000313" key="3">
    <source>
        <dbReference type="EMBL" id="KAB7505326.1"/>
    </source>
</evidence>
<dbReference type="Gene3D" id="1.10.357.150">
    <property type="match status" value="1"/>
</dbReference>
<dbReference type="PANTHER" id="PTHR12205:SF0">
    <property type="entry name" value="CENTROMERE_KINETOCHORE PROTEIN ZW10 HOMOLOG"/>
    <property type="match status" value="1"/>
</dbReference>
<evidence type="ECO:0000259" key="1">
    <source>
        <dbReference type="Pfam" id="PF20666"/>
    </source>
</evidence>
<protein>
    <submittedName>
        <fullName evidence="3">Centromere/kinetochore protein zw10-like protein</fullName>
    </submittedName>
</protein>
<dbReference type="EMBL" id="SEYY01001387">
    <property type="protein sequence ID" value="KAB7505326.1"/>
    <property type="molecule type" value="Genomic_DNA"/>
</dbReference>
<comment type="caution">
    <text evidence="3">The sequence shown here is derived from an EMBL/GenBank/DDBJ whole genome shotgun (WGS) entry which is preliminary data.</text>
</comment>
<dbReference type="GO" id="GO:0007094">
    <property type="term" value="P:mitotic spindle assembly checkpoint signaling"/>
    <property type="evidence" value="ECO:0007669"/>
    <property type="project" value="TreeGrafter"/>
</dbReference>
<dbReference type="PANTHER" id="PTHR12205">
    <property type="entry name" value="CENTROMERE/KINETOCHORE PROTEIN ZW10"/>
    <property type="match status" value="1"/>
</dbReference>
<evidence type="ECO:0000259" key="2">
    <source>
        <dbReference type="Pfam" id="PF22766"/>
    </source>
</evidence>
<feature type="domain" description="Centromere/kinetochore protein zw10 C-terminal" evidence="1">
    <location>
        <begin position="45"/>
        <end position="174"/>
    </location>
</feature>
<dbReference type="GO" id="GO:1990423">
    <property type="term" value="C:RZZ complex"/>
    <property type="evidence" value="ECO:0007669"/>
    <property type="project" value="TreeGrafter"/>
</dbReference>
<dbReference type="Proteomes" id="UP000326759">
    <property type="component" value="Unassembled WGS sequence"/>
</dbReference>
<dbReference type="InterPro" id="IPR048343">
    <property type="entry name" value="ZW10_C"/>
</dbReference>
<dbReference type="AlphaFoldDB" id="A0A5N5TF80"/>
<dbReference type="InterPro" id="IPR055148">
    <property type="entry name" value="ZW10_C_2"/>
</dbReference>
<reference evidence="3 4" key="1">
    <citation type="journal article" date="2019" name="PLoS Biol.">
        <title>Sex chromosomes control vertical transmission of feminizing Wolbachia symbionts in an isopod.</title>
        <authorList>
            <person name="Becking T."/>
            <person name="Chebbi M.A."/>
            <person name="Giraud I."/>
            <person name="Moumen B."/>
            <person name="Laverre T."/>
            <person name="Caubet Y."/>
            <person name="Peccoud J."/>
            <person name="Gilbert C."/>
            <person name="Cordaux R."/>
        </authorList>
    </citation>
    <scope>NUCLEOTIDE SEQUENCE [LARGE SCALE GENOMIC DNA]</scope>
    <source>
        <strain evidence="3">ANa2</strain>
        <tissue evidence="3">Whole body excluding digestive tract and cuticle</tissue>
    </source>
</reference>
<dbReference type="GO" id="GO:0005737">
    <property type="term" value="C:cytoplasm"/>
    <property type="evidence" value="ECO:0007669"/>
    <property type="project" value="GOC"/>
</dbReference>
<sequence length="349" mass="39098">MTKSLNVTANIESLSPEGPLVALDEYGNKFQETSSTLQKLSPKTFNLTKCQVSLSVCELVNLIYKTMEEACVSSEDFAEKLFHTVRNLLSMYWHIIPTAHSQTIANIPDHAALIHNNAVYLAHHAFLLGHHYKNRLPISSQTTTITAVDLGYMIRSTGCNVFLKSMLNHKNHLQDLIRKGVEAASLKWEETSVNPLQMSVQNCLKHLTKLKNAWMKILPRSVYCKSIGTLAGSVVEDLVLRVVALEEISTDEAIALINILSLLESNIPNLFSSDDEHVSQAEALKEVRLWEKLKELIIVLGASLQDLNERWLGGKGPLAHNFTSDEVKHLIKAIFQNTERRAQLLAKIK</sequence>
<gene>
    <name evidence="3" type="primary">Zw10</name>
    <name evidence="3" type="ORF">Anas_05398</name>
</gene>
<name>A0A5N5TF80_9CRUS</name>
<dbReference type="OrthoDB" id="534815at2759"/>
<evidence type="ECO:0000313" key="4">
    <source>
        <dbReference type="Proteomes" id="UP000326759"/>
    </source>
</evidence>
<dbReference type="GO" id="GO:0006888">
    <property type="term" value="P:endoplasmic reticulum to Golgi vesicle-mediated transport"/>
    <property type="evidence" value="ECO:0007669"/>
    <property type="project" value="TreeGrafter"/>
</dbReference>
<dbReference type="InterPro" id="IPR046362">
    <property type="entry name" value="Zw10/DSL1_C_sf"/>
</dbReference>
<dbReference type="Pfam" id="PF22766">
    <property type="entry name" value="ZW10_C2"/>
    <property type="match status" value="1"/>
</dbReference>
<proteinExistence type="predicted"/>
<dbReference type="Pfam" id="PF20666">
    <property type="entry name" value="ZW10_C"/>
    <property type="match status" value="1"/>
</dbReference>
<keyword evidence="4" id="KW-1185">Reference proteome</keyword>
<accession>A0A5N5TF80</accession>
<feature type="domain" description="ZW10 C-terminal helical" evidence="2">
    <location>
        <begin position="199"/>
        <end position="348"/>
    </location>
</feature>
<organism evidence="3 4">
    <name type="scientific">Armadillidium nasatum</name>
    <dbReference type="NCBI Taxonomy" id="96803"/>
    <lineage>
        <taxon>Eukaryota</taxon>
        <taxon>Metazoa</taxon>
        <taxon>Ecdysozoa</taxon>
        <taxon>Arthropoda</taxon>
        <taxon>Crustacea</taxon>
        <taxon>Multicrustacea</taxon>
        <taxon>Malacostraca</taxon>
        <taxon>Eumalacostraca</taxon>
        <taxon>Peracarida</taxon>
        <taxon>Isopoda</taxon>
        <taxon>Oniscidea</taxon>
        <taxon>Crinocheta</taxon>
        <taxon>Armadillidiidae</taxon>
        <taxon>Armadillidium</taxon>
    </lineage>
</organism>